<dbReference type="GO" id="GO:0044183">
    <property type="term" value="F:protein folding chaperone"/>
    <property type="evidence" value="ECO:0007669"/>
    <property type="project" value="TreeGrafter"/>
</dbReference>
<comment type="function">
    <text evidence="11">Involved in protein export. Acts as a chaperone by maintaining the newly synthesized protein in an open conformation. Functions as a peptidyl-prolyl cis-trans isomerase.</text>
</comment>
<protein>
    <recommendedName>
        <fullName evidence="4 11">Trigger factor</fullName>
        <shortName evidence="11">TF</shortName>
        <ecNumber evidence="3 11">5.2.1.8</ecNumber>
    </recommendedName>
    <alternativeName>
        <fullName evidence="10 11">PPIase</fullName>
    </alternativeName>
</protein>
<dbReference type="Proteomes" id="UP000254134">
    <property type="component" value="Unassembled WGS sequence"/>
</dbReference>
<dbReference type="Gene3D" id="3.10.50.40">
    <property type="match status" value="1"/>
</dbReference>
<dbReference type="PANTHER" id="PTHR30560">
    <property type="entry name" value="TRIGGER FACTOR CHAPERONE AND PEPTIDYL-PROLYL CIS/TRANS ISOMERASE"/>
    <property type="match status" value="1"/>
</dbReference>
<evidence type="ECO:0000256" key="6">
    <source>
        <dbReference type="ARBA" id="ARBA00023110"/>
    </source>
</evidence>
<dbReference type="PIRSF" id="PIRSF003095">
    <property type="entry name" value="Trigger_factor"/>
    <property type="match status" value="1"/>
</dbReference>
<dbReference type="GO" id="GO:0005737">
    <property type="term" value="C:cytoplasm"/>
    <property type="evidence" value="ECO:0007669"/>
    <property type="project" value="UniProtKB-SubCell"/>
</dbReference>
<evidence type="ECO:0000256" key="8">
    <source>
        <dbReference type="ARBA" id="ARBA00023235"/>
    </source>
</evidence>
<evidence type="ECO:0000256" key="10">
    <source>
        <dbReference type="ARBA" id="ARBA00029986"/>
    </source>
</evidence>
<comment type="similarity">
    <text evidence="2 11">Belongs to the FKBP-type PPIase family. Tig subfamily.</text>
</comment>
<keyword evidence="8 11" id="KW-0413">Isomerase</keyword>
<dbReference type="InterPro" id="IPR046357">
    <property type="entry name" value="PPIase_dom_sf"/>
</dbReference>
<evidence type="ECO:0000256" key="4">
    <source>
        <dbReference type="ARBA" id="ARBA00016902"/>
    </source>
</evidence>
<feature type="region of interest" description="Disordered" evidence="12">
    <location>
        <begin position="420"/>
        <end position="450"/>
    </location>
</feature>
<evidence type="ECO:0000256" key="7">
    <source>
        <dbReference type="ARBA" id="ARBA00023186"/>
    </source>
</evidence>
<evidence type="ECO:0000256" key="2">
    <source>
        <dbReference type="ARBA" id="ARBA00005464"/>
    </source>
</evidence>
<dbReference type="InterPro" id="IPR008880">
    <property type="entry name" value="Trigger_fac_C"/>
</dbReference>
<dbReference type="PANTHER" id="PTHR30560:SF3">
    <property type="entry name" value="TRIGGER FACTOR-LIKE PROTEIN TIG, CHLOROPLASTIC"/>
    <property type="match status" value="1"/>
</dbReference>
<evidence type="ECO:0000256" key="3">
    <source>
        <dbReference type="ARBA" id="ARBA00013194"/>
    </source>
</evidence>
<keyword evidence="16" id="KW-1185">Reference proteome</keyword>
<dbReference type="InterPro" id="IPR027304">
    <property type="entry name" value="Trigger_fact/SurA_dom_sf"/>
</dbReference>
<evidence type="ECO:0000256" key="9">
    <source>
        <dbReference type="ARBA" id="ARBA00023306"/>
    </source>
</evidence>
<comment type="caution">
    <text evidence="15">The sequence shown here is derived from an EMBL/GenBank/DDBJ whole genome shotgun (WGS) entry which is preliminary data.</text>
</comment>
<evidence type="ECO:0000259" key="13">
    <source>
        <dbReference type="Pfam" id="PF05697"/>
    </source>
</evidence>
<feature type="domain" description="Trigger factor C-terminal" evidence="14">
    <location>
        <begin position="250"/>
        <end position="409"/>
    </location>
</feature>
<dbReference type="GO" id="GO:0003755">
    <property type="term" value="F:peptidyl-prolyl cis-trans isomerase activity"/>
    <property type="evidence" value="ECO:0007669"/>
    <property type="project" value="UniProtKB-UniRule"/>
</dbReference>
<feature type="domain" description="Trigger factor ribosome-binding bacterial" evidence="13">
    <location>
        <begin position="1"/>
        <end position="146"/>
    </location>
</feature>
<dbReference type="EC" id="5.2.1.8" evidence="3 11"/>
<dbReference type="Pfam" id="PF05697">
    <property type="entry name" value="Trigger_N"/>
    <property type="match status" value="1"/>
</dbReference>
<dbReference type="AlphaFoldDB" id="A0A7M2YY88"/>
<dbReference type="InterPro" id="IPR008881">
    <property type="entry name" value="Trigger_fac_ribosome-bd_bac"/>
</dbReference>
<comment type="subcellular location">
    <subcellularLocation>
        <location evidence="11">Cytoplasm</location>
    </subcellularLocation>
    <text evidence="11">About half TF is bound to the ribosome near the polypeptide exit tunnel while the other half is free in the cytoplasm.</text>
</comment>
<dbReference type="InterPro" id="IPR036611">
    <property type="entry name" value="Trigger_fac_ribosome-bd_sf"/>
</dbReference>
<reference evidence="15 16" key="1">
    <citation type="submission" date="2018-07" db="EMBL/GenBank/DDBJ databases">
        <title>High-quality-draft genome sequence of Gaiella occulta.</title>
        <authorList>
            <person name="Severino R."/>
            <person name="Froufe H.J.C."/>
            <person name="Rainey F.A."/>
            <person name="Barroso C."/>
            <person name="Albuquerque L."/>
            <person name="Lobo-Da-Cunha A."/>
            <person name="Da Costa M.S."/>
            <person name="Egas C."/>
        </authorList>
    </citation>
    <scope>NUCLEOTIDE SEQUENCE [LARGE SCALE GENOMIC DNA]</scope>
    <source>
        <strain evidence="15 16">F2-233</strain>
    </source>
</reference>
<evidence type="ECO:0000259" key="14">
    <source>
        <dbReference type="Pfam" id="PF05698"/>
    </source>
</evidence>
<dbReference type="SUPFAM" id="SSF102735">
    <property type="entry name" value="Trigger factor ribosome-binding domain"/>
    <property type="match status" value="1"/>
</dbReference>
<evidence type="ECO:0000313" key="16">
    <source>
        <dbReference type="Proteomes" id="UP000254134"/>
    </source>
</evidence>
<gene>
    <name evidence="11" type="primary">tig</name>
    <name evidence="15" type="ORF">Gocc_1428</name>
</gene>
<reference evidence="16" key="2">
    <citation type="journal article" date="2019" name="MicrobiologyOpen">
        <title>High-quality draft genome sequence of Gaiella occulta isolated from a 150 meter deep mineral water borehole and comparison with the genome sequences of other deep-branching lineages of the phylum Actinobacteria.</title>
        <authorList>
            <person name="Severino R."/>
            <person name="Froufe H.J.C."/>
            <person name="Barroso C."/>
            <person name="Albuquerque L."/>
            <person name="Lobo-da-Cunha A."/>
            <person name="da Costa M.S."/>
            <person name="Egas C."/>
        </authorList>
    </citation>
    <scope>NUCLEOTIDE SEQUENCE [LARGE SCALE GENOMIC DNA]</scope>
    <source>
        <strain evidence="16">F2-233</strain>
    </source>
</reference>
<dbReference type="InterPro" id="IPR037041">
    <property type="entry name" value="Trigger_fac_C_sf"/>
</dbReference>
<proteinExistence type="inferred from homology"/>
<keyword evidence="6 11" id="KW-0697">Rotamase</keyword>
<evidence type="ECO:0000256" key="1">
    <source>
        <dbReference type="ARBA" id="ARBA00000971"/>
    </source>
</evidence>
<feature type="compositionally biased region" description="Basic and acidic residues" evidence="12">
    <location>
        <begin position="421"/>
        <end position="450"/>
    </location>
</feature>
<dbReference type="RefSeq" id="WP_181813451.1">
    <property type="nucleotide sequence ID" value="NZ_QQZY01000003.1"/>
</dbReference>
<keyword evidence="7 11" id="KW-0143">Chaperone</keyword>
<name>A0A7M2YY88_9ACTN</name>
<evidence type="ECO:0000313" key="15">
    <source>
        <dbReference type="EMBL" id="RDI74539.1"/>
    </source>
</evidence>
<dbReference type="EMBL" id="QQZY01000003">
    <property type="protein sequence ID" value="RDI74539.1"/>
    <property type="molecule type" value="Genomic_DNA"/>
</dbReference>
<dbReference type="SUPFAM" id="SSF109998">
    <property type="entry name" value="Triger factor/SurA peptide-binding domain-like"/>
    <property type="match status" value="1"/>
</dbReference>
<keyword evidence="5 11" id="KW-0132">Cell division</keyword>
<dbReference type="GO" id="GO:0043022">
    <property type="term" value="F:ribosome binding"/>
    <property type="evidence" value="ECO:0007669"/>
    <property type="project" value="TreeGrafter"/>
</dbReference>
<keyword evidence="11" id="KW-0963">Cytoplasm</keyword>
<sequence>MTAQVEELGENRVRLTVNVSPHELEHAVEHASNDLAESVRIPGFRKGKVPMPVLVAKIGKDRIWAEAVDSHISGWFWNAAARTRLRPVAPPEFDFELPASESEPWSFSATVEVQPIPEIVDWTTLEVPRAEAKVPQELVDQELEALRQTVAELVPADDRPAREGDALVVDLVSPSGEAQSDTVVELGSGRLVEEIERELVGASAGDSKEIAYELAEGSSATVTVTVKHVNEKVLPEIDDELARAASEFDTLAELRADIEGRIRVALDEEIEAAYRAAAVDTLVRASKVQAAGPLVETRARELLDGFVRSLGRRGITPEQYFEATGQQPEVLVAQMRAEAAQSVARELALEAVAEKAAIEVSDDDVKALIREQAEASGDDPDEVIADIWSHGHHETLREDLRLKAALDRLAADVKPISVEQAEAREKLWTPDKENKETEKKLWTPGSKEPE</sequence>
<evidence type="ECO:0000256" key="5">
    <source>
        <dbReference type="ARBA" id="ARBA00022618"/>
    </source>
</evidence>
<dbReference type="InterPro" id="IPR005215">
    <property type="entry name" value="Trig_fac"/>
</dbReference>
<dbReference type="GO" id="GO:0051301">
    <property type="term" value="P:cell division"/>
    <property type="evidence" value="ECO:0007669"/>
    <property type="project" value="UniProtKB-KW"/>
</dbReference>
<evidence type="ECO:0000256" key="11">
    <source>
        <dbReference type="HAMAP-Rule" id="MF_00303"/>
    </source>
</evidence>
<dbReference type="GO" id="GO:0051083">
    <property type="term" value="P:'de novo' cotranslational protein folding"/>
    <property type="evidence" value="ECO:0007669"/>
    <property type="project" value="TreeGrafter"/>
</dbReference>
<dbReference type="Pfam" id="PF05698">
    <property type="entry name" value="Trigger_C"/>
    <property type="match status" value="1"/>
</dbReference>
<dbReference type="Gene3D" id="1.10.3120.10">
    <property type="entry name" value="Trigger factor, C-terminal domain"/>
    <property type="match status" value="1"/>
</dbReference>
<dbReference type="GO" id="GO:0015031">
    <property type="term" value="P:protein transport"/>
    <property type="evidence" value="ECO:0007669"/>
    <property type="project" value="UniProtKB-UniRule"/>
</dbReference>
<dbReference type="HAMAP" id="MF_00303">
    <property type="entry name" value="Trigger_factor_Tig"/>
    <property type="match status" value="1"/>
</dbReference>
<evidence type="ECO:0000256" key="12">
    <source>
        <dbReference type="SAM" id="MobiDB-lite"/>
    </source>
</evidence>
<accession>A0A7M2YY88</accession>
<keyword evidence="9 11" id="KW-0131">Cell cycle</keyword>
<dbReference type="SUPFAM" id="SSF54534">
    <property type="entry name" value="FKBP-like"/>
    <property type="match status" value="1"/>
</dbReference>
<comment type="catalytic activity">
    <reaction evidence="1 11">
        <text>[protein]-peptidylproline (omega=180) = [protein]-peptidylproline (omega=0)</text>
        <dbReference type="Rhea" id="RHEA:16237"/>
        <dbReference type="Rhea" id="RHEA-COMP:10747"/>
        <dbReference type="Rhea" id="RHEA-COMP:10748"/>
        <dbReference type="ChEBI" id="CHEBI:83833"/>
        <dbReference type="ChEBI" id="CHEBI:83834"/>
        <dbReference type="EC" id="5.2.1.8"/>
    </reaction>
</comment>
<dbReference type="NCBIfam" id="TIGR00115">
    <property type="entry name" value="tig"/>
    <property type="match status" value="1"/>
</dbReference>
<comment type="domain">
    <text evidence="11">Consists of 3 domains; the N-terminus binds the ribosome, the middle domain has PPIase activity, while the C-terminus has intrinsic chaperone activity on its own.</text>
</comment>
<dbReference type="Gene3D" id="3.30.70.1050">
    <property type="entry name" value="Trigger factor ribosome-binding domain"/>
    <property type="match status" value="1"/>
</dbReference>
<organism evidence="15 16">
    <name type="scientific">Gaiella occulta</name>
    <dbReference type="NCBI Taxonomy" id="1002870"/>
    <lineage>
        <taxon>Bacteria</taxon>
        <taxon>Bacillati</taxon>
        <taxon>Actinomycetota</taxon>
        <taxon>Thermoleophilia</taxon>
        <taxon>Gaiellales</taxon>
        <taxon>Gaiellaceae</taxon>
        <taxon>Gaiella</taxon>
    </lineage>
</organism>
<dbReference type="GO" id="GO:0043335">
    <property type="term" value="P:protein unfolding"/>
    <property type="evidence" value="ECO:0007669"/>
    <property type="project" value="TreeGrafter"/>
</dbReference>